<reference evidence="1" key="1">
    <citation type="journal article" date="2020" name="Nature">
        <title>Giant virus diversity and host interactions through global metagenomics.</title>
        <authorList>
            <person name="Schulz F."/>
            <person name="Roux S."/>
            <person name="Paez-Espino D."/>
            <person name="Jungbluth S."/>
            <person name="Walsh D.A."/>
            <person name="Denef V.J."/>
            <person name="McMahon K.D."/>
            <person name="Konstantinidis K.T."/>
            <person name="Eloe-Fadrosh E.A."/>
            <person name="Kyrpides N.C."/>
            <person name="Woyke T."/>
        </authorList>
    </citation>
    <scope>NUCLEOTIDE SEQUENCE</scope>
    <source>
        <strain evidence="1">GVMAG-M-3300023179-132</strain>
    </source>
</reference>
<proteinExistence type="predicted"/>
<dbReference type="AlphaFoldDB" id="A0A6C0E5W8"/>
<evidence type="ECO:0000313" key="1">
    <source>
        <dbReference type="EMBL" id="QHT24031.1"/>
    </source>
</evidence>
<dbReference type="EMBL" id="MN739736">
    <property type="protein sequence ID" value="QHT24031.1"/>
    <property type="molecule type" value="Genomic_DNA"/>
</dbReference>
<accession>A0A6C0E5W8</accession>
<protein>
    <submittedName>
        <fullName evidence="1">Uncharacterized protein</fullName>
    </submittedName>
</protein>
<organism evidence="1">
    <name type="scientific">viral metagenome</name>
    <dbReference type="NCBI Taxonomy" id="1070528"/>
    <lineage>
        <taxon>unclassified sequences</taxon>
        <taxon>metagenomes</taxon>
        <taxon>organismal metagenomes</taxon>
    </lineage>
</organism>
<sequence length="91" mass="11048">MLNELWTYLPMDVVYEILEFSNHAKLRNLVLMYKIPETDPRLQLQVKPINKNKVLFNLTHDKTMELLYYRGTRMSYICKIKNNIMHLLNIY</sequence>
<name>A0A6C0E5W8_9ZZZZ</name>